<dbReference type="GO" id="GO:0016791">
    <property type="term" value="F:phosphatase activity"/>
    <property type="evidence" value="ECO:0007669"/>
    <property type="project" value="UniProtKB-ARBA"/>
</dbReference>
<evidence type="ECO:0000256" key="2">
    <source>
        <dbReference type="ARBA" id="ARBA00009759"/>
    </source>
</evidence>
<dbReference type="OrthoDB" id="9772456at2"/>
<feature type="binding site" evidence="6">
    <location>
        <position position="91"/>
    </location>
    <ligand>
        <name>Mg(2+)</name>
        <dbReference type="ChEBI" id="CHEBI:18420"/>
        <label>1</label>
        <note>catalytic</note>
    </ligand>
</feature>
<protein>
    <submittedName>
        <fullName evidence="7">3'(2'),5'-bisphosphate nucleotidase</fullName>
    </submittedName>
</protein>
<dbReference type="SUPFAM" id="SSF56655">
    <property type="entry name" value="Carbohydrate phosphatase"/>
    <property type="match status" value="1"/>
</dbReference>
<dbReference type="Gene3D" id="3.30.540.10">
    <property type="entry name" value="Fructose-1,6-Bisphosphatase, subunit A, domain 1"/>
    <property type="match status" value="1"/>
</dbReference>
<dbReference type="GO" id="GO:0000105">
    <property type="term" value="P:L-histidine biosynthetic process"/>
    <property type="evidence" value="ECO:0007669"/>
    <property type="project" value="TreeGrafter"/>
</dbReference>
<dbReference type="Proteomes" id="UP000239415">
    <property type="component" value="Unassembled WGS sequence"/>
</dbReference>
<name>A0A2T0KDJ7_9ACTN</name>
<organism evidence="7 8">
    <name type="scientific">Actinoplanes italicus</name>
    <dbReference type="NCBI Taxonomy" id="113567"/>
    <lineage>
        <taxon>Bacteria</taxon>
        <taxon>Bacillati</taxon>
        <taxon>Actinomycetota</taxon>
        <taxon>Actinomycetes</taxon>
        <taxon>Micromonosporales</taxon>
        <taxon>Micromonosporaceae</taxon>
        <taxon>Actinoplanes</taxon>
    </lineage>
</organism>
<evidence type="ECO:0000256" key="1">
    <source>
        <dbReference type="ARBA" id="ARBA00001946"/>
    </source>
</evidence>
<proteinExistence type="inferred from homology"/>
<feature type="binding site" evidence="6">
    <location>
        <position position="89"/>
    </location>
    <ligand>
        <name>Mg(2+)</name>
        <dbReference type="ChEBI" id="CHEBI:18420"/>
        <label>1</label>
        <note>catalytic</note>
    </ligand>
</feature>
<evidence type="ECO:0000313" key="8">
    <source>
        <dbReference type="Proteomes" id="UP000239415"/>
    </source>
</evidence>
<gene>
    <name evidence="7" type="ORF">CLV67_107273</name>
</gene>
<accession>A0A2T0KDJ7</accession>
<comment type="caution">
    <text evidence="7">The sequence shown here is derived from an EMBL/GenBank/DDBJ whole genome shotgun (WGS) entry which is preliminary data.</text>
</comment>
<dbReference type="Pfam" id="PF00459">
    <property type="entry name" value="Inositol_P"/>
    <property type="match status" value="1"/>
</dbReference>
<dbReference type="InterPro" id="IPR000760">
    <property type="entry name" value="Inositol_monophosphatase-like"/>
</dbReference>
<comment type="cofactor">
    <cofactor evidence="1 6">
        <name>Mg(2+)</name>
        <dbReference type="ChEBI" id="CHEBI:18420"/>
    </cofactor>
</comment>
<keyword evidence="8" id="KW-1185">Reference proteome</keyword>
<evidence type="ECO:0000256" key="3">
    <source>
        <dbReference type="ARBA" id="ARBA00022723"/>
    </source>
</evidence>
<dbReference type="InterPro" id="IPR051090">
    <property type="entry name" value="Inositol_monoP_superfamily"/>
</dbReference>
<evidence type="ECO:0000256" key="5">
    <source>
        <dbReference type="ARBA" id="ARBA00022842"/>
    </source>
</evidence>
<dbReference type="PRINTS" id="PR00377">
    <property type="entry name" value="IMPHPHTASES"/>
</dbReference>
<dbReference type="PANTHER" id="PTHR43200:SF6">
    <property type="entry name" value="3'(2'),5'-BISPHOSPHATE NUCLEOTIDASE"/>
    <property type="match status" value="1"/>
</dbReference>
<feature type="binding site" evidence="6">
    <location>
        <position position="217"/>
    </location>
    <ligand>
        <name>Mg(2+)</name>
        <dbReference type="ChEBI" id="CHEBI:18420"/>
        <label>1</label>
        <note>catalytic</note>
    </ligand>
</feature>
<keyword evidence="5 6" id="KW-0460">Magnesium</keyword>
<evidence type="ECO:0000313" key="7">
    <source>
        <dbReference type="EMBL" id="PRX20996.1"/>
    </source>
</evidence>
<keyword evidence="4" id="KW-0378">Hydrolase</keyword>
<evidence type="ECO:0000256" key="4">
    <source>
        <dbReference type="ARBA" id="ARBA00022801"/>
    </source>
</evidence>
<dbReference type="RefSeq" id="WP_106320341.1">
    <property type="nucleotide sequence ID" value="NZ_BOMO01000073.1"/>
</dbReference>
<sequence>MADDFTRPDDLKIALEAALAGAAEGLRHFAALAGLSRELKADGSVVTAADRAVEDRIREVLSGSRPGDAILGEEHGETRGNEGRRWIIDPIDGTLLFVEGDDRWLVLIALEDHGEVTVGVAAVPAQNKIFWAVRGAGAWEAEVLDGRIAGERRIHVAAGDSPELAESRLGVVPDWGRPQVTALIDAAGERDWALQPALLVARGDLDVAVQTSGQIWDFAATSLIVTEAGGDYRGLDGRTDPGPGASLYSRSARLGDAALAVLRG</sequence>
<dbReference type="PANTHER" id="PTHR43200">
    <property type="entry name" value="PHOSPHATASE"/>
    <property type="match status" value="1"/>
</dbReference>
<dbReference type="AlphaFoldDB" id="A0A2T0KDJ7"/>
<dbReference type="Gene3D" id="3.40.190.80">
    <property type="match status" value="1"/>
</dbReference>
<keyword evidence="3 6" id="KW-0479">Metal-binding</keyword>
<dbReference type="GO" id="GO:0046872">
    <property type="term" value="F:metal ion binding"/>
    <property type="evidence" value="ECO:0007669"/>
    <property type="project" value="UniProtKB-KW"/>
</dbReference>
<evidence type="ECO:0000256" key="6">
    <source>
        <dbReference type="PIRSR" id="PIRSR600760-2"/>
    </source>
</evidence>
<feature type="binding site" evidence="6">
    <location>
        <position position="92"/>
    </location>
    <ligand>
        <name>Mg(2+)</name>
        <dbReference type="ChEBI" id="CHEBI:18420"/>
        <label>1</label>
        <note>catalytic</note>
    </ligand>
</feature>
<dbReference type="EMBL" id="PVMZ01000007">
    <property type="protein sequence ID" value="PRX20996.1"/>
    <property type="molecule type" value="Genomic_DNA"/>
</dbReference>
<feature type="binding site" evidence="6">
    <location>
        <position position="73"/>
    </location>
    <ligand>
        <name>Mg(2+)</name>
        <dbReference type="ChEBI" id="CHEBI:18420"/>
        <label>1</label>
        <note>catalytic</note>
    </ligand>
</feature>
<comment type="similarity">
    <text evidence="2">Belongs to the inositol monophosphatase superfamily.</text>
</comment>
<reference evidence="7 8" key="1">
    <citation type="submission" date="2018-03" db="EMBL/GenBank/DDBJ databases">
        <title>Genomic Encyclopedia of Archaeal and Bacterial Type Strains, Phase II (KMG-II): from individual species to whole genera.</title>
        <authorList>
            <person name="Goeker M."/>
        </authorList>
    </citation>
    <scope>NUCLEOTIDE SEQUENCE [LARGE SCALE GENOMIC DNA]</scope>
    <source>
        <strain evidence="7 8">DSM 43146</strain>
    </source>
</reference>